<evidence type="ECO:0000313" key="1">
    <source>
        <dbReference type="EMBL" id="GAL93145.1"/>
    </source>
</evidence>
<dbReference type="AlphaFoldDB" id="A0A0A1VTT8"/>
<sequence>MSYTKSVFNSMINSQSNFKNPLPSSHSLLSYTFSTGLSITIISPPVFWSDLLSHHCPKNPVRAE</sequence>
<comment type="caution">
    <text evidence="1">The sequence shown here is derived from an EMBL/GenBank/DDBJ whole genome shotgun (WGS) entry which is preliminary data.</text>
</comment>
<proteinExistence type="predicted"/>
<organism evidence="1 2">
    <name type="scientific">Microcystis aeruginosa NIES-44</name>
    <dbReference type="NCBI Taxonomy" id="449439"/>
    <lineage>
        <taxon>Bacteria</taxon>
        <taxon>Bacillati</taxon>
        <taxon>Cyanobacteriota</taxon>
        <taxon>Cyanophyceae</taxon>
        <taxon>Oscillatoriophycideae</taxon>
        <taxon>Chroococcales</taxon>
        <taxon>Microcystaceae</taxon>
        <taxon>Microcystis</taxon>
    </lineage>
</organism>
<dbReference type="Proteomes" id="UP000030321">
    <property type="component" value="Unassembled WGS sequence"/>
</dbReference>
<gene>
    <name evidence="1" type="ORF">N44_01832</name>
</gene>
<dbReference type="EMBL" id="BBPA01000033">
    <property type="protein sequence ID" value="GAL93145.1"/>
    <property type="molecule type" value="Genomic_DNA"/>
</dbReference>
<evidence type="ECO:0000313" key="2">
    <source>
        <dbReference type="Proteomes" id="UP000030321"/>
    </source>
</evidence>
<name>A0A0A1VTT8_MICAE</name>
<protein>
    <submittedName>
        <fullName evidence="1">Uncharacterized protein</fullName>
    </submittedName>
</protein>
<accession>A0A0A1VTT8</accession>
<reference evidence="2" key="1">
    <citation type="journal article" date="2015" name="Genome">
        <title>Whole Genome Sequence of the Non-Microcystin-Producing Microcystis aeruginosa Strain NIES-44.</title>
        <authorList>
            <person name="Okano K."/>
            <person name="Miyata N."/>
            <person name="Ozaki Y."/>
        </authorList>
    </citation>
    <scope>NUCLEOTIDE SEQUENCE [LARGE SCALE GENOMIC DNA]</scope>
    <source>
        <strain evidence="2">NIES-44</strain>
    </source>
</reference>